<reference evidence="2" key="1">
    <citation type="submission" date="2022-06" db="EMBL/GenBank/DDBJ databases">
        <title>Novel species in genus nocardia.</title>
        <authorList>
            <person name="Li F."/>
        </authorList>
    </citation>
    <scope>NUCLEOTIDE SEQUENCE</scope>
    <source>
        <strain evidence="2">CDC141</strain>
    </source>
</reference>
<gene>
    <name evidence="2" type="ORF">NDR86_26840</name>
</gene>
<keyword evidence="1" id="KW-0472">Membrane</keyword>
<sequence length="76" mass="7829">MPVSWDMRDSVSIPSGTNPAPNAWVALGSGRGCLMKCPFYYEEKLAMGLLTAVVALLGGVVESLVDGVGGLAAALF</sequence>
<dbReference type="AlphaFoldDB" id="A0A9X2EBC7"/>
<organism evidence="2 3">
    <name type="scientific">Nocardia pulmonis</name>
    <dbReference type="NCBI Taxonomy" id="2951408"/>
    <lineage>
        <taxon>Bacteria</taxon>
        <taxon>Bacillati</taxon>
        <taxon>Actinomycetota</taxon>
        <taxon>Actinomycetes</taxon>
        <taxon>Mycobacteriales</taxon>
        <taxon>Nocardiaceae</taxon>
        <taxon>Nocardia</taxon>
    </lineage>
</organism>
<dbReference type="RefSeq" id="WP_251915877.1">
    <property type="nucleotide sequence ID" value="NZ_JAMRXG010000013.1"/>
</dbReference>
<keyword evidence="3" id="KW-1185">Reference proteome</keyword>
<evidence type="ECO:0000256" key="1">
    <source>
        <dbReference type="SAM" id="Phobius"/>
    </source>
</evidence>
<name>A0A9X2EBC7_9NOCA</name>
<feature type="transmembrane region" description="Helical" evidence="1">
    <location>
        <begin position="45"/>
        <end position="65"/>
    </location>
</feature>
<dbReference type="Proteomes" id="UP001139157">
    <property type="component" value="Unassembled WGS sequence"/>
</dbReference>
<keyword evidence="1" id="KW-0812">Transmembrane</keyword>
<comment type="caution">
    <text evidence="2">The sequence shown here is derived from an EMBL/GenBank/DDBJ whole genome shotgun (WGS) entry which is preliminary data.</text>
</comment>
<keyword evidence="1" id="KW-1133">Transmembrane helix</keyword>
<proteinExistence type="predicted"/>
<accession>A0A9X2EBC7</accession>
<protein>
    <submittedName>
        <fullName evidence="2">Uncharacterized protein</fullName>
    </submittedName>
</protein>
<evidence type="ECO:0000313" key="2">
    <source>
        <dbReference type="EMBL" id="MCM6777110.1"/>
    </source>
</evidence>
<dbReference type="EMBL" id="JAMRXG010000013">
    <property type="protein sequence ID" value="MCM6777110.1"/>
    <property type="molecule type" value="Genomic_DNA"/>
</dbReference>
<evidence type="ECO:0000313" key="3">
    <source>
        <dbReference type="Proteomes" id="UP001139157"/>
    </source>
</evidence>